<dbReference type="SUPFAM" id="SSF88723">
    <property type="entry name" value="PIN domain-like"/>
    <property type="match status" value="1"/>
</dbReference>
<dbReference type="SMART" id="SM00485">
    <property type="entry name" value="XPGN"/>
    <property type="match status" value="1"/>
</dbReference>
<feature type="region of interest" description="Disordered" evidence="13">
    <location>
        <begin position="483"/>
        <end position="542"/>
    </location>
</feature>
<dbReference type="SMART" id="SM00279">
    <property type="entry name" value="HhH2"/>
    <property type="match status" value="1"/>
</dbReference>
<feature type="compositionally biased region" description="Basic and acidic residues" evidence="13">
    <location>
        <begin position="1054"/>
        <end position="1082"/>
    </location>
</feature>
<evidence type="ECO:0000256" key="6">
    <source>
        <dbReference type="ARBA" id="ARBA00022723"/>
    </source>
</evidence>
<reference evidence="17" key="1">
    <citation type="submission" date="2025-08" db="UniProtKB">
        <authorList>
            <consortium name="RefSeq"/>
        </authorList>
    </citation>
    <scope>IDENTIFICATION</scope>
    <source>
        <tissue evidence="17">Gonads</tissue>
    </source>
</reference>
<dbReference type="KEGG" id="soy:115877473"/>
<protein>
    <submittedName>
        <fullName evidence="17">DNA repair protein complementing XP-G cells homolog</fullName>
    </submittedName>
</protein>
<dbReference type="GO" id="GO:0005634">
    <property type="term" value="C:nucleus"/>
    <property type="evidence" value="ECO:0007669"/>
    <property type="project" value="UniProtKB-SubCell"/>
</dbReference>
<feature type="compositionally biased region" description="Basic and acidic residues" evidence="13">
    <location>
        <begin position="305"/>
        <end position="314"/>
    </location>
</feature>
<feature type="compositionally biased region" description="Basic and acidic residues" evidence="13">
    <location>
        <begin position="1193"/>
        <end position="1202"/>
    </location>
</feature>
<keyword evidence="10" id="KW-0460">Magnesium</keyword>
<feature type="compositionally biased region" description="Acidic residues" evidence="13">
    <location>
        <begin position="162"/>
        <end position="172"/>
    </location>
</feature>
<dbReference type="RefSeq" id="XP_030749487.1">
    <property type="nucleotide sequence ID" value="XM_030893627.1"/>
</dbReference>
<dbReference type="GeneID" id="115877473"/>
<dbReference type="Gene3D" id="3.40.50.1010">
    <property type="entry name" value="5'-nuclease"/>
    <property type="match status" value="2"/>
</dbReference>
<evidence type="ECO:0000256" key="12">
    <source>
        <dbReference type="ARBA" id="ARBA00023242"/>
    </source>
</evidence>
<dbReference type="InterPro" id="IPR006086">
    <property type="entry name" value="XPG-I_dom"/>
</dbReference>
<feature type="compositionally biased region" description="Polar residues" evidence="13">
    <location>
        <begin position="1102"/>
        <end position="1116"/>
    </location>
</feature>
<dbReference type="GO" id="GO:0003697">
    <property type="term" value="F:single-stranded DNA binding"/>
    <property type="evidence" value="ECO:0007669"/>
    <property type="project" value="InterPro"/>
</dbReference>
<dbReference type="CDD" id="cd09868">
    <property type="entry name" value="PIN_XPG_RAD2"/>
    <property type="match status" value="2"/>
</dbReference>
<sequence length="1415" mass="160193">MGVEGLWRLIESSGTLVPLETLENKILAVDISIWLHQCVKGYQDSKGQSVPNSHLIGIYHRVCKLLYFRIKPIFVFDGGVPALKRQTIERRVQSKLKNEAQAGKLQRQLLSVLLKHTAVSKVLTDKIEASLTSVPKITSNKGQDDLFVLPQNTELDSTVSSSEDESEWEETSDSSPTKNYDLHTIDVNSAHFKSLPADVRHEILSDLKETRKQSSWGRIHELPKESDGFSTYQMKRLLKRQAVQTALEETTKEMGGKSLSLSELESVLKDEGILKNENIGKRIASDNVTRYVYIKDLKKALEEEKNSEKEKLEDIPETDEDLSVVSEEKQKNKADLEYEEDLQKAIALSLQEESTNSDEPSSSGINKTKKVNIAEFSFLDNFDDADFASSSSDDEEETIKNRRAKLNQVHGYMLENSGLTPMEIQRILGVNEEKRKKLKEKSSGKILEVIPEKDEHLRDNLEMNTNTSNNVAVNKDVQLILSDDSDDNTNLDRSKDSKNKNKETINDDVEFMSSSDSESEDGLNSSKLEKEESKNDKISDKSDSGIFVEDSIKRDVSGKAIEININPDDTYKEDEDLFSDIFTKKEINIGHKSLDMQTGANVEQKEPSVVSLKQTEIGFVKDNIEVNKNKDLLIDSEGSVVGVKDTTINAKPTENTDDNTIIADNSSSSAVIDENKTQINNVVVSANDKAEHNKDVEQIEPKVIANTAKKDALTEQELVKLRSELHKEKVNLLIEKSSKERIASNITEKMYQEAQDLLELFGIPYVVAPMEAEAQCAFLEEINLTDGTITDDSDIWLFGAKTVYKNFFDKDRYVKEFRASDIEHHFKLSRDQMILFALLVGSDYTDGLQGVGPVTAMEILANFPPARGIFGNFRLSHAELLSGLREFRAWYTERKSPSMGRTLKNKIKNVTFPENFPSVHVVRAYLEPNIDNSREPFSWGKPNTIELIDYAAEKFGWTRLKSEDILTRVIRRLEEVRHQKTIKDYFKTKYKIHSHEPTKDLSKRVKSALIGMGKDPSEIATNEKELKKKEKKLPTKGKKSKEPENGEEVTAPEFTKKNRTLKDTEIKEKIDNEAEEKNDTSKKRSKVDKSAPVQLKKLKSKPISNEMGNDSSQNKETNQKNDNEAPKKRSSSSRTRKSETVPKSEETSSSAMLHQEKIQPEGKNEDDIMEKNNTIRKKRPVRGASSQNNETNQKTDIEDAEKNVVPQKRSRISRVPQSDAVQKPEDPTSSAMPLQEATEPDEENEDDIITEKINIIRKRRALKEAKSSVGKKDANCRKEKAKKLIEEAITEDLAVDEEMKVLSQVLKESKEKAEKINKDAEKQFEILEGKLLESLPGPSTSTSQPPPKRPIARSTKVPKKEVIPQKEKDKSLLLRNKLKAIETFRKGKRGPGYVQKKEKRKMYPKLDAELSEDSQ</sequence>
<dbReference type="InterPro" id="IPR006084">
    <property type="entry name" value="XPG/Rad2"/>
</dbReference>
<dbReference type="SUPFAM" id="SSF47807">
    <property type="entry name" value="5' to 3' exonuclease, C-terminal subdomain"/>
    <property type="match status" value="1"/>
</dbReference>
<dbReference type="InterPro" id="IPR008918">
    <property type="entry name" value="HhH2"/>
</dbReference>
<feature type="compositionally biased region" description="Basic and acidic residues" evidence="13">
    <location>
        <begin position="1117"/>
        <end position="1127"/>
    </location>
</feature>
<comment type="similarity">
    <text evidence="3">Belongs to the XPG/RAD2 endonuclease family. XPG subfamily.</text>
</comment>
<feature type="domain" description="XPG N-terminal" evidence="15">
    <location>
        <begin position="1"/>
        <end position="98"/>
    </location>
</feature>
<dbReference type="InterPro" id="IPR029060">
    <property type="entry name" value="PIN-like_dom_sf"/>
</dbReference>
<dbReference type="InterPro" id="IPR036279">
    <property type="entry name" value="5-3_exonuclease_C_sf"/>
</dbReference>
<dbReference type="PROSITE" id="PS00841">
    <property type="entry name" value="XPG_1"/>
    <property type="match status" value="1"/>
</dbReference>
<feature type="compositionally biased region" description="Basic and acidic residues" evidence="13">
    <location>
        <begin position="1015"/>
        <end position="1028"/>
    </location>
</feature>
<accession>A0A6J2XE05</accession>
<dbReference type="PANTHER" id="PTHR16171">
    <property type="entry name" value="DNA REPAIR PROTEIN COMPLEMENTING XP-G CELLS-RELATED"/>
    <property type="match status" value="1"/>
</dbReference>
<name>A0A6J2XE05_SITOR</name>
<keyword evidence="6" id="KW-0479">Metal-binding</keyword>
<dbReference type="GO" id="GO:0006289">
    <property type="term" value="P:nucleotide-excision repair"/>
    <property type="evidence" value="ECO:0007669"/>
    <property type="project" value="InterPro"/>
</dbReference>
<feature type="compositionally biased region" description="Basic and acidic residues" evidence="13">
    <location>
        <begin position="1136"/>
        <end position="1146"/>
    </location>
</feature>
<evidence type="ECO:0000256" key="10">
    <source>
        <dbReference type="ARBA" id="ARBA00022842"/>
    </source>
</evidence>
<dbReference type="InterPro" id="IPR003903">
    <property type="entry name" value="UIM_dom"/>
</dbReference>
<dbReference type="InParanoid" id="A0A6J2XE05"/>
<feature type="compositionally biased region" description="Basic residues" evidence="13">
    <location>
        <begin position="1029"/>
        <end position="1039"/>
    </location>
</feature>
<dbReference type="Gene3D" id="1.10.150.20">
    <property type="entry name" value="5' to 3' exonuclease, C-terminal subdomain"/>
    <property type="match status" value="1"/>
</dbReference>
<dbReference type="GO" id="GO:0004520">
    <property type="term" value="F:DNA endonuclease activity"/>
    <property type="evidence" value="ECO:0007669"/>
    <property type="project" value="TreeGrafter"/>
</dbReference>
<keyword evidence="11" id="KW-0234">DNA repair</keyword>
<evidence type="ECO:0000256" key="8">
    <source>
        <dbReference type="ARBA" id="ARBA00022763"/>
    </source>
</evidence>
<keyword evidence="8" id="KW-0227">DNA damage</keyword>
<evidence type="ECO:0000256" key="1">
    <source>
        <dbReference type="ARBA" id="ARBA00001946"/>
    </source>
</evidence>
<dbReference type="OrthoDB" id="31113at2759"/>
<evidence type="ECO:0000313" key="16">
    <source>
        <dbReference type="Proteomes" id="UP000504635"/>
    </source>
</evidence>
<dbReference type="Pfam" id="PF00867">
    <property type="entry name" value="XPG_I"/>
    <property type="match status" value="1"/>
</dbReference>
<dbReference type="Pfam" id="PF00752">
    <property type="entry name" value="XPG_N"/>
    <property type="match status" value="1"/>
</dbReference>
<organism evidence="16 17">
    <name type="scientific">Sitophilus oryzae</name>
    <name type="common">Rice weevil</name>
    <name type="synonym">Curculio oryzae</name>
    <dbReference type="NCBI Taxonomy" id="7048"/>
    <lineage>
        <taxon>Eukaryota</taxon>
        <taxon>Metazoa</taxon>
        <taxon>Ecdysozoa</taxon>
        <taxon>Arthropoda</taxon>
        <taxon>Hexapoda</taxon>
        <taxon>Insecta</taxon>
        <taxon>Pterygota</taxon>
        <taxon>Neoptera</taxon>
        <taxon>Endopterygota</taxon>
        <taxon>Coleoptera</taxon>
        <taxon>Polyphaga</taxon>
        <taxon>Cucujiformia</taxon>
        <taxon>Curculionidae</taxon>
        <taxon>Dryophthorinae</taxon>
        <taxon>Sitophilus</taxon>
    </lineage>
</organism>
<keyword evidence="7" id="KW-0255">Endonuclease</keyword>
<keyword evidence="5" id="KW-0540">Nuclease</keyword>
<feature type="compositionally biased region" description="Basic and acidic residues" evidence="13">
    <location>
        <begin position="490"/>
        <end position="505"/>
    </location>
</feature>
<evidence type="ECO:0000256" key="7">
    <source>
        <dbReference type="ARBA" id="ARBA00022759"/>
    </source>
</evidence>
<feature type="compositionally biased region" description="Basic and acidic residues" evidence="13">
    <location>
        <begin position="1358"/>
        <end position="1371"/>
    </location>
</feature>
<comment type="subcellular location">
    <subcellularLocation>
        <location evidence="2">Nucleus</location>
    </subcellularLocation>
</comment>
<evidence type="ECO:0000256" key="11">
    <source>
        <dbReference type="ARBA" id="ARBA00023204"/>
    </source>
</evidence>
<evidence type="ECO:0000313" key="17">
    <source>
        <dbReference type="RefSeq" id="XP_030749487.1"/>
    </source>
</evidence>
<dbReference type="GO" id="GO:0016788">
    <property type="term" value="F:hydrolase activity, acting on ester bonds"/>
    <property type="evidence" value="ECO:0007669"/>
    <property type="project" value="InterPro"/>
</dbReference>
<evidence type="ECO:0000256" key="2">
    <source>
        <dbReference type="ARBA" id="ARBA00004123"/>
    </source>
</evidence>
<dbReference type="SMART" id="SM00726">
    <property type="entry name" value="UIM"/>
    <property type="match status" value="1"/>
</dbReference>
<dbReference type="PROSITE" id="PS50330">
    <property type="entry name" value="UIM"/>
    <property type="match status" value="1"/>
</dbReference>
<dbReference type="InterPro" id="IPR001044">
    <property type="entry name" value="XPG/Rad2_eukaryotes"/>
</dbReference>
<feature type="domain" description="XPG-I" evidence="14">
    <location>
        <begin position="759"/>
        <end position="828"/>
    </location>
</feature>
<evidence type="ECO:0000259" key="15">
    <source>
        <dbReference type="SMART" id="SM00485"/>
    </source>
</evidence>
<dbReference type="PRINTS" id="PR00066">
    <property type="entry name" value="XRODRMPGMNTG"/>
</dbReference>
<keyword evidence="16" id="KW-1185">Reference proteome</keyword>
<keyword evidence="4" id="KW-0597">Phosphoprotein</keyword>
<dbReference type="GO" id="GO:0046872">
    <property type="term" value="F:metal ion binding"/>
    <property type="evidence" value="ECO:0007669"/>
    <property type="project" value="UniProtKB-KW"/>
</dbReference>
<gene>
    <name evidence="17" type="primary">LOC115877473</name>
</gene>
<dbReference type="PRINTS" id="PR00853">
    <property type="entry name" value="XPGRADSUPER"/>
</dbReference>
<evidence type="ECO:0000256" key="4">
    <source>
        <dbReference type="ARBA" id="ARBA00022553"/>
    </source>
</evidence>
<dbReference type="SMART" id="SM00484">
    <property type="entry name" value="XPGI"/>
    <property type="match status" value="1"/>
</dbReference>
<feature type="region of interest" description="Disordered" evidence="13">
    <location>
        <begin position="305"/>
        <end position="333"/>
    </location>
</feature>
<feature type="compositionally biased region" description="Low complexity" evidence="13">
    <location>
        <begin position="1334"/>
        <end position="1343"/>
    </location>
</feature>
<feature type="compositionally biased region" description="Basic and acidic residues" evidence="13">
    <location>
        <begin position="527"/>
        <end position="542"/>
    </location>
</feature>
<evidence type="ECO:0000256" key="3">
    <source>
        <dbReference type="ARBA" id="ARBA00005283"/>
    </source>
</evidence>
<evidence type="ECO:0000256" key="13">
    <source>
        <dbReference type="SAM" id="MobiDB-lite"/>
    </source>
</evidence>
<evidence type="ECO:0000256" key="9">
    <source>
        <dbReference type="ARBA" id="ARBA00022801"/>
    </source>
</evidence>
<dbReference type="CTD" id="3772069"/>
<feature type="region of interest" description="Disordered" evidence="13">
    <location>
        <begin position="1012"/>
        <end position="1249"/>
    </location>
</feature>
<feature type="region of interest" description="Disordered" evidence="13">
    <location>
        <begin position="155"/>
        <end position="180"/>
    </location>
</feature>
<dbReference type="InterPro" id="IPR006085">
    <property type="entry name" value="XPG_DNA_repair_N"/>
</dbReference>
<feature type="compositionally biased region" description="Basic and acidic residues" evidence="13">
    <location>
        <begin position="1154"/>
        <end position="1170"/>
    </location>
</feature>
<dbReference type="PROSITE" id="PS00842">
    <property type="entry name" value="XPG_2"/>
    <property type="match status" value="1"/>
</dbReference>
<dbReference type="FunCoup" id="A0A6J2XE05">
    <property type="interactions" value="1490"/>
</dbReference>
<feature type="region of interest" description="Disordered" evidence="13">
    <location>
        <begin position="1385"/>
        <end position="1415"/>
    </location>
</feature>
<dbReference type="InterPro" id="IPR019974">
    <property type="entry name" value="XPG_CS"/>
</dbReference>
<dbReference type="PANTHER" id="PTHR16171:SF7">
    <property type="entry name" value="DNA REPAIR PROTEIN RAD2"/>
    <property type="match status" value="1"/>
</dbReference>
<feature type="compositionally biased region" description="Acidic residues" evidence="13">
    <location>
        <begin position="1238"/>
        <end position="1248"/>
    </location>
</feature>
<feature type="region of interest" description="Disordered" evidence="13">
    <location>
        <begin position="1327"/>
        <end position="1371"/>
    </location>
</feature>
<evidence type="ECO:0000259" key="14">
    <source>
        <dbReference type="SMART" id="SM00484"/>
    </source>
</evidence>
<dbReference type="Proteomes" id="UP000504635">
    <property type="component" value="Unplaced"/>
</dbReference>
<feature type="compositionally biased region" description="Low complexity" evidence="13">
    <location>
        <begin position="511"/>
        <end position="526"/>
    </location>
</feature>
<dbReference type="CDD" id="cd09904">
    <property type="entry name" value="H3TH_XPG"/>
    <property type="match status" value="1"/>
</dbReference>
<keyword evidence="12" id="KW-0539">Nucleus</keyword>
<proteinExistence type="inferred from homology"/>
<keyword evidence="9" id="KW-0378">Hydrolase</keyword>
<comment type="cofactor">
    <cofactor evidence="1">
        <name>Mg(2+)</name>
        <dbReference type="ChEBI" id="CHEBI:18420"/>
    </cofactor>
</comment>
<evidence type="ECO:0000256" key="5">
    <source>
        <dbReference type="ARBA" id="ARBA00022722"/>
    </source>
</evidence>